<name>A0A8H7DG73_9AGAR</name>
<comment type="caution">
    <text evidence="1">The sequence shown here is derived from an EMBL/GenBank/DDBJ whole genome shotgun (WGS) entry which is preliminary data.</text>
</comment>
<dbReference type="AlphaFoldDB" id="A0A8H7DG73"/>
<dbReference type="Proteomes" id="UP000623467">
    <property type="component" value="Unassembled WGS sequence"/>
</dbReference>
<dbReference type="EMBL" id="JACAZH010000004">
    <property type="protein sequence ID" value="KAF7370241.1"/>
    <property type="molecule type" value="Genomic_DNA"/>
</dbReference>
<dbReference type="OrthoDB" id="2745898at2759"/>
<evidence type="ECO:0000313" key="2">
    <source>
        <dbReference type="Proteomes" id="UP000623467"/>
    </source>
</evidence>
<protein>
    <submittedName>
        <fullName evidence="1">Uncharacterized protein</fullName>
    </submittedName>
</protein>
<gene>
    <name evidence="1" type="ORF">MSAN_00654900</name>
</gene>
<sequence length="202" mass="22620">MVSATSVAARFRARQRAALSLSITSPDRLGPHPIAHDSDRNKFVGGKAAGSGSHFRLTQHLALYEPYWAGITFKSILTPTLRLISFFSTDMPRLIPAIFEACPHSSLLETIVFEGPTEVFRALRHKDYYRNIDTRIEAAMVDLSAIKSVEIKAYVSTDMSNPYPFREWADNVWALLPSLVGHDLLTLTEIVGPYEGPHYGWE</sequence>
<reference evidence="1" key="1">
    <citation type="submission" date="2020-05" db="EMBL/GenBank/DDBJ databases">
        <title>Mycena genomes resolve the evolution of fungal bioluminescence.</title>
        <authorList>
            <person name="Tsai I.J."/>
        </authorList>
    </citation>
    <scope>NUCLEOTIDE SEQUENCE</scope>
    <source>
        <strain evidence="1">160909Yilan</strain>
    </source>
</reference>
<accession>A0A8H7DG73</accession>
<proteinExistence type="predicted"/>
<keyword evidence="2" id="KW-1185">Reference proteome</keyword>
<organism evidence="1 2">
    <name type="scientific">Mycena sanguinolenta</name>
    <dbReference type="NCBI Taxonomy" id="230812"/>
    <lineage>
        <taxon>Eukaryota</taxon>
        <taxon>Fungi</taxon>
        <taxon>Dikarya</taxon>
        <taxon>Basidiomycota</taxon>
        <taxon>Agaricomycotina</taxon>
        <taxon>Agaricomycetes</taxon>
        <taxon>Agaricomycetidae</taxon>
        <taxon>Agaricales</taxon>
        <taxon>Marasmiineae</taxon>
        <taxon>Mycenaceae</taxon>
        <taxon>Mycena</taxon>
    </lineage>
</organism>
<evidence type="ECO:0000313" key="1">
    <source>
        <dbReference type="EMBL" id="KAF7370241.1"/>
    </source>
</evidence>